<gene>
    <name evidence="12" type="ORF">RM445_26470</name>
</gene>
<comment type="subcellular location">
    <subcellularLocation>
        <location evidence="1">Membrane</location>
        <topology evidence="1">Multi-pass membrane protein</topology>
    </subcellularLocation>
</comment>
<dbReference type="SMART" id="SM00382">
    <property type="entry name" value="AAA"/>
    <property type="match status" value="1"/>
</dbReference>
<sequence>MNGTTVACAAAALEVVVGGRHVTVAPTQQFVLGRGAGVDLVLDHPRVSRRHLILEHASQGWTAVDHSRNGTFDGSQRISAVTFTAPTTLLLGGMSNGQRIELHPRGVGAHVDHTSTTVAHSRPSAMQQARLSTITIGRLVGNDVVLDDLLVSRRHARLERTPEGWRLTDLRSSNGTFVNGRRITDATVTERDVIGVGRGLLQLRGGRLSPFVESGGGTFAADDLTVTTATGQTLLQSVSFTLPGRGLLAVIGPSGAGKSTLLNALVGNRPADRGTVHYAGRDLYRDYDELRHRLAFVPQDDVLHTQLTVRQALAFAARLRFAADVDAAARRSRVTEVLAELDLTEQADQRISSLSGGQRKRTSVALELLTKPSLLFLDEPTSGLDPGLDRSVMHTLRKLADDDRTVVVTTHNVDNVHLCDRVLVLAAGGRVAFFGRPDEALRYFGKKDFADIFLMLSERPGGYWAQQFRQSLHHATVAPLRRPPVPPVTRFASSPAGARRQLMQFFVLMRRYLVVIASDRAYMGFLAALPLVLSLLARSVPGSAGLSTRAALAAGDPQPRQLLLVLILGAALMGAAASVRELVKERPIYRRERAVGLSLAAYVASKVAVLGGVTGLQAILFTALALLGRSGPDEALVLSRGTLENLVAVVAVALASMLTGLVVSAAIDNADRGMPLLVLLIMAQLILCGGLFSVHDRPVLDQIAWLVPSRWGFSMAAATAGLTNLTHPPVDPAWQHLAGTWLSDLVALAITAVVSLGLVVLSLARLDPKLGTARRV</sequence>
<dbReference type="PROSITE" id="PS50006">
    <property type="entry name" value="FHA_DOMAIN"/>
    <property type="match status" value="2"/>
</dbReference>
<dbReference type="Pfam" id="PF00005">
    <property type="entry name" value="ABC_tran"/>
    <property type="match status" value="1"/>
</dbReference>
<feature type="transmembrane region" description="Helical" evidence="9">
    <location>
        <begin position="646"/>
        <end position="667"/>
    </location>
</feature>
<dbReference type="Pfam" id="PF01061">
    <property type="entry name" value="ABC2_membrane"/>
    <property type="match status" value="1"/>
</dbReference>
<feature type="domain" description="ABC transporter" evidence="11">
    <location>
        <begin position="219"/>
        <end position="453"/>
    </location>
</feature>
<keyword evidence="8 9" id="KW-0472">Membrane</keyword>
<evidence type="ECO:0000259" key="10">
    <source>
        <dbReference type="PROSITE" id="PS50006"/>
    </source>
</evidence>
<evidence type="ECO:0000256" key="9">
    <source>
        <dbReference type="SAM" id="Phobius"/>
    </source>
</evidence>
<dbReference type="Gene3D" id="2.60.200.20">
    <property type="match status" value="2"/>
</dbReference>
<dbReference type="SMART" id="SM00240">
    <property type="entry name" value="FHA"/>
    <property type="match status" value="2"/>
</dbReference>
<evidence type="ECO:0000256" key="1">
    <source>
        <dbReference type="ARBA" id="ARBA00004141"/>
    </source>
</evidence>
<dbReference type="PANTHER" id="PTHR48041:SF139">
    <property type="entry name" value="PROTEIN SCARLET"/>
    <property type="match status" value="1"/>
</dbReference>
<dbReference type="InterPro" id="IPR003439">
    <property type="entry name" value="ABC_transporter-like_ATP-bd"/>
</dbReference>
<dbReference type="InterPro" id="IPR003593">
    <property type="entry name" value="AAA+_ATPase"/>
</dbReference>
<dbReference type="InterPro" id="IPR008984">
    <property type="entry name" value="SMAD_FHA_dom_sf"/>
</dbReference>
<evidence type="ECO:0000256" key="5">
    <source>
        <dbReference type="ARBA" id="ARBA00022741"/>
    </source>
</evidence>
<feature type="transmembrane region" description="Helical" evidence="9">
    <location>
        <begin position="745"/>
        <end position="766"/>
    </location>
</feature>
<evidence type="ECO:0000256" key="2">
    <source>
        <dbReference type="ARBA" id="ARBA00022448"/>
    </source>
</evidence>
<keyword evidence="7 9" id="KW-1133">Transmembrane helix</keyword>
<comment type="caution">
    <text evidence="12">The sequence shown here is derived from an EMBL/GenBank/DDBJ whole genome shotgun (WGS) entry which is preliminary data.</text>
</comment>
<dbReference type="PANTHER" id="PTHR48041">
    <property type="entry name" value="ABC TRANSPORTER G FAMILY MEMBER 28"/>
    <property type="match status" value="1"/>
</dbReference>
<evidence type="ECO:0000256" key="7">
    <source>
        <dbReference type="ARBA" id="ARBA00022989"/>
    </source>
</evidence>
<dbReference type="InterPro" id="IPR013525">
    <property type="entry name" value="ABC2_TM"/>
</dbReference>
<dbReference type="PROSITE" id="PS50893">
    <property type="entry name" value="ABC_TRANSPORTER_2"/>
    <property type="match status" value="1"/>
</dbReference>
<keyword evidence="5" id="KW-0547">Nucleotide-binding</keyword>
<dbReference type="EMBL" id="JAVREJ010000025">
    <property type="protein sequence ID" value="MDT0353063.1"/>
    <property type="molecule type" value="Genomic_DNA"/>
</dbReference>
<dbReference type="Gene3D" id="3.40.50.300">
    <property type="entry name" value="P-loop containing nucleotide triphosphate hydrolases"/>
    <property type="match status" value="1"/>
</dbReference>
<dbReference type="CDD" id="cd00060">
    <property type="entry name" value="FHA"/>
    <property type="match status" value="1"/>
</dbReference>
<protein>
    <submittedName>
        <fullName evidence="12">ATP-binding cassette domain-containing protein</fullName>
    </submittedName>
</protein>
<dbReference type="GO" id="GO:0005524">
    <property type="term" value="F:ATP binding"/>
    <property type="evidence" value="ECO:0007669"/>
    <property type="project" value="UniProtKB-KW"/>
</dbReference>
<organism evidence="12 13">
    <name type="scientific">Pseudonocardia charpentierae</name>
    <dbReference type="NCBI Taxonomy" id="3075545"/>
    <lineage>
        <taxon>Bacteria</taxon>
        <taxon>Bacillati</taxon>
        <taxon>Actinomycetota</taxon>
        <taxon>Actinomycetes</taxon>
        <taxon>Pseudonocardiales</taxon>
        <taxon>Pseudonocardiaceae</taxon>
        <taxon>Pseudonocardia</taxon>
    </lineage>
</organism>
<reference evidence="13" key="1">
    <citation type="submission" date="2023-07" db="EMBL/GenBank/DDBJ databases">
        <title>30 novel species of actinomycetes from the DSMZ collection.</title>
        <authorList>
            <person name="Nouioui I."/>
        </authorList>
    </citation>
    <scope>NUCLEOTIDE SEQUENCE [LARGE SCALE GENOMIC DNA]</scope>
    <source>
        <strain evidence="13">DSM 45834</strain>
    </source>
</reference>
<name>A0ABU2NJ61_9PSEU</name>
<dbReference type="SUPFAM" id="SSF52540">
    <property type="entry name" value="P-loop containing nucleoside triphosphate hydrolases"/>
    <property type="match status" value="1"/>
</dbReference>
<dbReference type="RefSeq" id="WP_397469404.1">
    <property type="nucleotide sequence ID" value="NZ_JAVREJ010000025.1"/>
</dbReference>
<keyword evidence="6 12" id="KW-0067">ATP-binding</keyword>
<dbReference type="SUPFAM" id="SSF49879">
    <property type="entry name" value="SMAD/FHA domain"/>
    <property type="match status" value="2"/>
</dbReference>
<dbReference type="InterPro" id="IPR027417">
    <property type="entry name" value="P-loop_NTPase"/>
</dbReference>
<keyword evidence="2" id="KW-0813">Transport</keyword>
<feature type="transmembrane region" description="Helical" evidence="9">
    <location>
        <begin position="673"/>
        <end position="692"/>
    </location>
</feature>
<dbReference type="InterPro" id="IPR050352">
    <property type="entry name" value="ABCG_transporters"/>
</dbReference>
<feature type="domain" description="FHA" evidence="10">
    <location>
        <begin position="134"/>
        <end position="183"/>
    </location>
</feature>
<proteinExistence type="predicted"/>
<evidence type="ECO:0000259" key="11">
    <source>
        <dbReference type="PROSITE" id="PS50893"/>
    </source>
</evidence>
<dbReference type="InterPro" id="IPR000253">
    <property type="entry name" value="FHA_dom"/>
</dbReference>
<evidence type="ECO:0000256" key="8">
    <source>
        <dbReference type="ARBA" id="ARBA00023136"/>
    </source>
</evidence>
<keyword evidence="4 9" id="KW-0812">Transmembrane</keyword>
<feature type="transmembrane region" description="Helical" evidence="9">
    <location>
        <begin position="599"/>
        <end position="626"/>
    </location>
</feature>
<evidence type="ECO:0000313" key="13">
    <source>
        <dbReference type="Proteomes" id="UP001183202"/>
    </source>
</evidence>
<keyword evidence="13" id="KW-1185">Reference proteome</keyword>
<dbReference type="Pfam" id="PF00498">
    <property type="entry name" value="FHA"/>
    <property type="match status" value="2"/>
</dbReference>
<accession>A0ABU2NJ61</accession>
<evidence type="ECO:0000256" key="3">
    <source>
        <dbReference type="ARBA" id="ARBA00022553"/>
    </source>
</evidence>
<feature type="domain" description="FHA" evidence="10">
    <location>
        <begin position="30"/>
        <end position="78"/>
    </location>
</feature>
<feature type="transmembrane region" description="Helical" evidence="9">
    <location>
        <begin position="562"/>
        <end position="579"/>
    </location>
</feature>
<evidence type="ECO:0000256" key="4">
    <source>
        <dbReference type="ARBA" id="ARBA00022692"/>
    </source>
</evidence>
<dbReference type="Proteomes" id="UP001183202">
    <property type="component" value="Unassembled WGS sequence"/>
</dbReference>
<evidence type="ECO:0000256" key="6">
    <source>
        <dbReference type="ARBA" id="ARBA00022840"/>
    </source>
</evidence>
<keyword evidence="3" id="KW-0597">Phosphoprotein</keyword>
<evidence type="ECO:0000313" key="12">
    <source>
        <dbReference type="EMBL" id="MDT0353063.1"/>
    </source>
</evidence>